<evidence type="ECO:0000256" key="2">
    <source>
        <dbReference type="SAM" id="Phobius"/>
    </source>
</evidence>
<dbReference type="GeneID" id="6009249"/>
<dbReference type="RefSeq" id="XP_001832735.2">
    <property type="nucleotide sequence ID" value="XM_001832683.2"/>
</dbReference>
<feature type="transmembrane region" description="Helical" evidence="2">
    <location>
        <begin position="143"/>
        <end position="161"/>
    </location>
</feature>
<feature type="transmembrane region" description="Helical" evidence="2">
    <location>
        <begin position="340"/>
        <end position="367"/>
    </location>
</feature>
<dbReference type="Proteomes" id="UP000001861">
    <property type="component" value="Unassembled WGS sequence"/>
</dbReference>
<name>A8NDB1_COPC7</name>
<dbReference type="InParanoid" id="A8NDB1"/>
<gene>
    <name evidence="3" type="ORF">CC1G_11899</name>
</gene>
<dbReference type="VEuPathDB" id="FungiDB:CC1G_11899"/>
<keyword evidence="2" id="KW-1133">Transmembrane helix</keyword>
<keyword evidence="4" id="KW-1185">Reference proteome</keyword>
<dbReference type="AlphaFoldDB" id="A8NDB1"/>
<keyword evidence="2" id="KW-0812">Transmembrane</keyword>
<feature type="transmembrane region" description="Helical" evidence="2">
    <location>
        <begin position="297"/>
        <end position="319"/>
    </location>
</feature>
<feature type="compositionally biased region" description="Low complexity" evidence="1">
    <location>
        <begin position="38"/>
        <end position="52"/>
    </location>
</feature>
<comment type="caution">
    <text evidence="3">The sequence shown here is derived from an EMBL/GenBank/DDBJ whole genome shotgun (WGS) entry which is preliminary data.</text>
</comment>
<feature type="compositionally biased region" description="Polar residues" evidence="1">
    <location>
        <begin position="66"/>
        <end position="80"/>
    </location>
</feature>
<evidence type="ECO:0000256" key="1">
    <source>
        <dbReference type="SAM" id="MobiDB-lite"/>
    </source>
</evidence>
<reference evidence="3 4" key="1">
    <citation type="journal article" date="2010" name="Proc. Natl. Acad. Sci. U.S.A.">
        <title>Insights into evolution of multicellular fungi from the assembled chromosomes of the mushroom Coprinopsis cinerea (Coprinus cinereus).</title>
        <authorList>
            <person name="Stajich J.E."/>
            <person name="Wilke S.K."/>
            <person name="Ahren D."/>
            <person name="Au C.H."/>
            <person name="Birren B.W."/>
            <person name="Borodovsky M."/>
            <person name="Burns C."/>
            <person name="Canback B."/>
            <person name="Casselton L.A."/>
            <person name="Cheng C.K."/>
            <person name="Deng J."/>
            <person name="Dietrich F.S."/>
            <person name="Fargo D.C."/>
            <person name="Farman M.L."/>
            <person name="Gathman A.C."/>
            <person name="Goldberg J."/>
            <person name="Guigo R."/>
            <person name="Hoegger P.J."/>
            <person name="Hooker J.B."/>
            <person name="Huggins A."/>
            <person name="James T.Y."/>
            <person name="Kamada T."/>
            <person name="Kilaru S."/>
            <person name="Kodira C."/>
            <person name="Kues U."/>
            <person name="Kupfer D."/>
            <person name="Kwan H.S."/>
            <person name="Lomsadze A."/>
            <person name="Li W."/>
            <person name="Lilly W.W."/>
            <person name="Ma L.J."/>
            <person name="Mackey A.J."/>
            <person name="Manning G."/>
            <person name="Martin F."/>
            <person name="Muraguchi H."/>
            <person name="Natvig D.O."/>
            <person name="Palmerini H."/>
            <person name="Ramesh M.A."/>
            <person name="Rehmeyer C.J."/>
            <person name="Roe B.A."/>
            <person name="Shenoy N."/>
            <person name="Stanke M."/>
            <person name="Ter-Hovhannisyan V."/>
            <person name="Tunlid A."/>
            <person name="Velagapudi R."/>
            <person name="Vision T.J."/>
            <person name="Zeng Q."/>
            <person name="Zolan M.E."/>
            <person name="Pukkila P.J."/>
        </authorList>
    </citation>
    <scope>NUCLEOTIDE SEQUENCE [LARGE SCALE GENOMIC DNA]</scope>
    <source>
        <strain evidence="4">Okayama-7 / 130 / ATCC MYA-4618 / FGSC 9003</strain>
    </source>
</reference>
<feature type="transmembrane region" description="Helical" evidence="2">
    <location>
        <begin position="396"/>
        <end position="419"/>
    </location>
</feature>
<evidence type="ECO:0000313" key="3">
    <source>
        <dbReference type="EMBL" id="EAU89059.2"/>
    </source>
</evidence>
<dbReference type="OrthoDB" id="3032159at2759"/>
<dbReference type="OMA" id="VCRIITI"/>
<evidence type="ECO:0000313" key="4">
    <source>
        <dbReference type="Proteomes" id="UP000001861"/>
    </source>
</evidence>
<dbReference type="HOGENOM" id="CLU_615405_0_0_1"/>
<proteinExistence type="predicted"/>
<feature type="region of interest" description="Disordered" evidence="1">
    <location>
        <begin position="29"/>
        <end position="101"/>
    </location>
</feature>
<keyword evidence="2" id="KW-0472">Membrane</keyword>
<feature type="compositionally biased region" description="Polar residues" evidence="1">
    <location>
        <begin position="87"/>
        <end position="99"/>
    </location>
</feature>
<dbReference type="KEGG" id="cci:CC1G_11899"/>
<dbReference type="EMBL" id="AACS02000009">
    <property type="protein sequence ID" value="EAU89059.2"/>
    <property type="molecule type" value="Genomic_DNA"/>
</dbReference>
<sequence>MSSAAQSGTAGLHFRRRRGFRWDYATFGGTTVPLSAPSEESVGTVGSGSVEDGVGGLVPPSVLSAPDSSETGSQTPTSMTGVGVSLSAHQQPSVQTTSPAVPDSDLLVADAIDSLPGPLGAENSDEDEEPRCPLTLEITANKVARWISIIVLGSLGGWSLFPSEDRIPTSMRWVLCVAFLVNSVVCMASLDTLYPPAVSWYFRKSLNRSRLLKGGGSTAGADPDPILVKLRGYEIVNAGLVLVYLAFKYWKREDNTALAWVDIAHGLVAGAVLYQVNQIQWPTGWKRFNRWMFKKNFAKLAINILSVIYGLSTWWWTYLRIIGVIKVIRQRRDPSVRPQFLILMAGMVLEATAILLFVFSAVVWRFIEKLGDNGVLVRLGREVGVRRRLGELDEIWYSHFVPMVAVAYGWVVVMMAGFWDGVPMGFVIPCSQGGWVVCEKLARYV</sequence>
<feature type="transmembrane region" description="Helical" evidence="2">
    <location>
        <begin position="173"/>
        <end position="194"/>
    </location>
</feature>
<feature type="transmembrane region" description="Helical" evidence="2">
    <location>
        <begin position="257"/>
        <end position="277"/>
    </location>
</feature>
<accession>A8NDB1</accession>
<organism evidence="3 4">
    <name type="scientific">Coprinopsis cinerea (strain Okayama-7 / 130 / ATCC MYA-4618 / FGSC 9003)</name>
    <name type="common">Inky cap fungus</name>
    <name type="synonym">Hormographiella aspergillata</name>
    <dbReference type="NCBI Taxonomy" id="240176"/>
    <lineage>
        <taxon>Eukaryota</taxon>
        <taxon>Fungi</taxon>
        <taxon>Dikarya</taxon>
        <taxon>Basidiomycota</taxon>
        <taxon>Agaricomycotina</taxon>
        <taxon>Agaricomycetes</taxon>
        <taxon>Agaricomycetidae</taxon>
        <taxon>Agaricales</taxon>
        <taxon>Agaricineae</taxon>
        <taxon>Psathyrellaceae</taxon>
        <taxon>Coprinopsis</taxon>
    </lineage>
</organism>
<protein>
    <submittedName>
        <fullName evidence="3">Uncharacterized protein</fullName>
    </submittedName>
</protein>